<keyword evidence="2" id="KW-0812">Transmembrane</keyword>
<reference evidence="5 6" key="1">
    <citation type="submission" date="2019-02" db="EMBL/GenBank/DDBJ databases">
        <title>Genome sequencing of the rare red list fungi Phellinidium pouzarii.</title>
        <authorList>
            <person name="Buettner E."/>
            <person name="Kellner H."/>
        </authorList>
    </citation>
    <scope>NUCLEOTIDE SEQUENCE [LARGE SCALE GENOMIC DNA]</scope>
    <source>
        <strain evidence="5 6">DSM 108285</strain>
    </source>
</reference>
<comment type="caution">
    <text evidence="5">The sequence shown here is derived from an EMBL/GenBank/DDBJ whole genome shotgun (WGS) entry which is preliminary data.</text>
</comment>
<evidence type="ECO:0000256" key="1">
    <source>
        <dbReference type="RuleBase" id="RU363098"/>
    </source>
</evidence>
<dbReference type="Proteomes" id="UP000308199">
    <property type="component" value="Unassembled WGS sequence"/>
</dbReference>
<dbReference type="Pfam" id="PF05183">
    <property type="entry name" value="RdRP"/>
    <property type="match status" value="1"/>
</dbReference>
<comment type="similarity">
    <text evidence="1">Belongs to the RdRP family.</text>
</comment>
<dbReference type="OrthoDB" id="6513042at2759"/>
<dbReference type="AlphaFoldDB" id="A0A4S4L3C3"/>
<keyword evidence="1" id="KW-0694">RNA-binding</keyword>
<feature type="transmembrane region" description="Helical" evidence="2">
    <location>
        <begin position="409"/>
        <end position="431"/>
    </location>
</feature>
<accession>A0A4S4L3C3</accession>
<dbReference type="GO" id="GO:0003968">
    <property type="term" value="F:RNA-directed RNA polymerase activity"/>
    <property type="evidence" value="ECO:0007669"/>
    <property type="project" value="UniProtKB-KW"/>
</dbReference>
<evidence type="ECO:0000259" key="3">
    <source>
        <dbReference type="Pfam" id="PF05183"/>
    </source>
</evidence>
<dbReference type="InterPro" id="IPR045340">
    <property type="entry name" value="DUF6533"/>
</dbReference>
<keyword evidence="2" id="KW-0472">Membrane</keyword>
<keyword evidence="1" id="KW-0696">RNA-directed RNA polymerase</keyword>
<keyword evidence="1" id="KW-0548">Nucleotidyltransferase</keyword>
<dbReference type="Pfam" id="PF20151">
    <property type="entry name" value="DUF6533"/>
    <property type="match status" value="1"/>
</dbReference>
<evidence type="ECO:0000256" key="2">
    <source>
        <dbReference type="SAM" id="Phobius"/>
    </source>
</evidence>
<dbReference type="InterPro" id="IPR007855">
    <property type="entry name" value="RDRP"/>
</dbReference>
<dbReference type="PANTHER" id="PTHR23079">
    <property type="entry name" value="RNA-DEPENDENT RNA POLYMERASE"/>
    <property type="match status" value="1"/>
</dbReference>
<dbReference type="PANTHER" id="PTHR23079:SF55">
    <property type="entry name" value="RNA-DIRECTED RNA POLYMERASE"/>
    <property type="match status" value="1"/>
</dbReference>
<feature type="domain" description="RDRP core" evidence="3">
    <location>
        <begin position="36"/>
        <end position="180"/>
    </location>
</feature>
<comment type="catalytic activity">
    <reaction evidence="1">
        <text>RNA(n) + a ribonucleoside 5'-triphosphate = RNA(n+1) + diphosphate</text>
        <dbReference type="Rhea" id="RHEA:21248"/>
        <dbReference type="Rhea" id="RHEA-COMP:14527"/>
        <dbReference type="Rhea" id="RHEA-COMP:17342"/>
        <dbReference type="ChEBI" id="CHEBI:33019"/>
        <dbReference type="ChEBI" id="CHEBI:61557"/>
        <dbReference type="ChEBI" id="CHEBI:140395"/>
        <dbReference type="EC" id="2.7.7.48"/>
    </reaction>
</comment>
<dbReference type="EMBL" id="SGPK01000236">
    <property type="protein sequence ID" value="THH05805.1"/>
    <property type="molecule type" value="Genomic_DNA"/>
</dbReference>
<keyword evidence="1" id="KW-0808">Transferase</keyword>
<dbReference type="InterPro" id="IPR057596">
    <property type="entry name" value="RDRP_core"/>
</dbReference>
<evidence type="ECO:0000259" key="4">
    <source>
        <dbReference type="Pfam" id="PF20151"/>
    </source>
</evidence>
<organism evidence="5 6">
    <name type="scientific">Phellinidium pouzarii</name>
    <dbReference type="NCBI Taxonomy" id="167371"/>
    <lineage>
        <taxon>Eukaryota</taxon>
        <taxon>Fungi</taxon>
        <taxon>Dikarya</taxon>
        <taxon>Basidiomycota</taxon>
        <taxon>Agaricomycotina</taxon>
        <taxon>Agaricomycetes</taxon>
        <taxon>Hymenochaetales</taxon>
        <taxon>Hymenochaetaceae</taxon>
        <taxon>Phellinidium</taxon>
    </lineage>
</organism>
<feature type="domain" description="DUF6533" evidence="4">
    <location>
        <begin position="376"/>
        <end position="420"/>
    </location>
</feature>
<dbReference type="GO" id="GO:0031380">
    <property type="term" value="C:nuclear RNA-directed RNA polymerase complex"/>
    <property type="evidence" value="ECO:0007669"/>
    <property type="project" value="TreeGrafter"/>
</dbReference>
<dbReference type="EC" id="2.7.7.48" evidence="1"/>
<proteinExistence type="inferred from homology"/>
<gene>
    <name evidence="5" type="ORF">EW145_g4536</name>
</gene>
<keyword evidence="2" id="KW-1133">Transmembrane helix</keyword>
<evidence type="ECO:0000313" key="6">
    <source>
        <dbReference type="Proteomes" id="UP000308199"/>
    </source>
</evidence>
<sequence length="462" mass="52988">MQLRSLNMIAYDREEALHYIKGELDAQGKSFYQEHIRKLRAVDIPALSFLTNCIVFPRNGEYSIPGSMSGGDLDGDTYFVCWEQSILPPETEDPVVHPFFSEIEKISTGVTKNWTQESKSTAMVELFLEQHHNKLLGNMSTEWQNTVEKYSELARAEYPRELALLIEEALDITKNGGDYKSLGYRFEDLRRCHFGISRARHRQSLLDRLRTLIPDAREQDINTRYVPDPDLTRSLKQQYPEQWDFEYGEGITQMKKFNKKLSAAITKDYADDGEEKLPWRQKSSLSHSDQVKKRFVDKYYPPFHGFLSNENISSFIRASAWYAVGYTNNKITFAWLGARYLNQIKAYETNGGRPGITIGTTKQRPEDESNGVAIFTTVASSCLLVYDWMITFSDEVELIWHSPWNAGNILFFATRYLVFVDCTLMLINLLIPDLSDELCVHILNASGYIVAVGALVAGGRYF</sequence>
<dbReference type="GO" id="GO:0003723">
    <property type="term" value="F:RNA binding"/>
    <property type="evidence" value="ECO:0007669"/>
    <property type="project" value="UniProtKB-KW"/>
</dbReference>
<feature type="transmembrane region" description="Helical" evidence="2">
    <location>
        <begin position="438"/>
        <end position="457"/>
    </location>
</feature>
<protein>
    <recommendedName>
        <fullName evidence="1">RNA-dependent RNA polymerase</fullName>
        <ecNumber evidence="1">2.7.7.48</ecNumber>
    </recommendedName>
</protein>
<keyword evidence="6" id="KW-1185">Reference proteome</keyword>
<evidence type="ECO:0000313" key="5">
    <source>
        <dbReference type="EMBL" id="THH05805.1"/>
    </source>
</evidence>
<name>A0A4S4L3C3_9AGAM</name>
<dbReference type="GO" id="GO:0030422">
    <property type="term" value="P:siRNA processing"/>
    <property type="evidence" value="ECO:0007669"/>
    <property type="project" value="TreeGrafter"/>
</dbReference>